<dbReference type="RefSeq" id="WP_097011346.1">
    <property type="nucleotide sequence ID" value="NZ_LT907975.1"/>
</dbReference>
<gene>
    <name evidence="4" type="ORF">DPRO_1360</name>
</gene>
<dbReference type="OrthoDB" id="9779230at2"/>
<dbReference type="GO" id="GO:0016887">
    <property type="term" value="F:ATP hydrolysis activity"/>
    <property type="evidence" value="ECO:0007669"/>
    <property type="project" value="InterPro"/>
</dbReference>
<dbReference type="CDD" id="cd00009">
    <property type="entry name" value="AAA"/>
    <property type="match status" value="1"/>
</dbReference>
<feature type="coiled-coil region" evidence="1">
    <location>
        <begin position="312"/>
        <end position="368"/>
    </location>
</feature>
<dbReference type="InterPro" id="IPR003593">
    <property type="entry name" value="AAA+_ATPase"/>
</dbReference>
<evidence type="ECO:0000313" key="4">
    <source>
        <dbReference type="EMBL" id="SOB58252.1"/>
    </source>
</evidence>
<dbReference type="InterPro" id="IPR052026">
    <property type="entry name" value="ExeA_AAA_ATPase_DNA-bind"/>
</dbReference>
<accession>A0A2C8F6Q8</accession>
<dbReference type="InterPro" id="IPR027417">
    <property type="entry name" value="P-loop_NTPase"/>
</dbReference>
<dbReference type="InterPro" id="IPR017466">
    <property type="entry name" value="XrtA-assoc_ATPase-like"/>
</dbReference>
<dbReference type="PANTHER" id="PTHR35894">
    <property type="entry name" value="GENERAL SECRETION PATHWAY PROTEIN A-RELATED"/>
    <property type="match status" value="1"/>
</dbReference>
<reference evidence="5" key="1">
    <citation type="submission" date="2017-09" db="EMBL/GenBank/DDBJ databases">
        <authorList>
            <person name="Regsiter A."/>
            <person name="William W."/>
        </authorList>
    </citation>
    <scope>NUCLEOTIDE SEQUENCE [LARGE SCALE GENOMIC DNA]</scope>
    <source>
        <strain evidence="5">500-1</strain>
    </source>
</reference>
<dbReference type="SUPFAM" id="SSF52540">
    <property type="entry name" value="P-loop containing nucleoside triphosphate hydrolases"/>
    <property type="match status" value="1"/>
</dbReference>
<organism evidence="4 5">
    <name type="scientific">Pseudodesulfovibrio profundus</name>
    <dbReference type="NCBI Taxonomy" id="57320"/>
    <lineage>
        <taxon>Bacteria</taxon>
        <taxon>Pseudomonadati</taxon>
        <taxon>Thermodesulfobacteriota</taxon>
        <taxon>Desulfovibrionia</taxon>
        <taxon>Desulfovibrionales</taxon>
        <taxon>Desulfovibrionaceae</taxon>
    </lineage>
</organism>
<dbReference type="NCBIfam" id="TIGR03015">
    <property type="entry name" value="pepcterm_ATPase"/>
    <property type="match status" value="1"/>
</dbReference>
<feature type="region of interest" description="Disordered" evidence="2">
    <location>
        <begin position="273"/>
        <end position="312"/>
    </location>
</feature>
<proteinExistence type="predicted"/>
<feature type="compositionally biased region" description="Low complexity" evidence="2">
    <location>
        <begin position="380"/>
        <end position="393"/>
    </location>
</feature>
<feature type="domain" description="AAA+ ATPase" evidence="3">
    <location>
        <begin position="42"/>
        <end position="194"/>
    </location>
</feature>
<dbReference type="KEGG" id="pprf:DPRO_1360"/>
<dbReference type="EMBL" id="LT907975">
    <property type="protein sequence ID" value="SOB58252.1"/>
    <property type="molecule type" value="Genomic_DNA"/>
</dbReference>
<evidence type="ECO:0000313" key="5">
    <source>
        <dbReference type="Proteomes" id="UP000219215"/>
    </source>
</evidence>
<feature type="region of interest" description="Disordered" evidence="2">
    <location>
        <begin position="374"/>
        <end position="435"/>
    </location>
</feature>
<feature type="compositionally biased region" description="Pro residues" evidence="2">
    <location>
        <begin position="394"/>
        <end position="403"/>
    </location>
</feature>
<protein>
    <recommendedName>
        <fullName evidence="3">AAA+ ATPase domain-containing protein</fullName>
    </recommendedName>
</protein>
<dbReference type="Gene3D" id="3.40.50.300">
    <property type="entry name" value="P-loop containing nucleotide triphosphate hydrolases"/>
    <property type="match status" value="1"/>
</dbReference>
<evidence type="ECO:0000256" key="1">
    <source>
        <dbReference type="SAM" id="Coils"/>
    </source>
</evidence>
<dbReference type="SMART" id="SM00382">
    <property type="entry name" value="AAA"/>
    <property type="match status" value="1"/>
</dbReference>
<dbReference type="PANTHER" id="PTHR35894:SF1">
    <property type="entry name" value="PHOSPHORIBULOKINASE _ URIDINE KINASE FAMILY"/>
    <property type="match status" value="1"/>
</dbReference>
<evidence type="ECO:0000259" key="3">
    <source>
        <dbReference type="SMART" id="SM00382"/>
    </source>
</evidence>
<name>A0A2C8F6Q8_9BACT</name>
<dbReference type="InterPro" id="IPR049945">
    <property type="entry name" value="AAA_22"/>
</dbReference>
<evidence type="ECO:0000256" key="2">
    <source>
        <dbReference type="SAM" id="MobiDB-lite"/>
    </source>
</evidence>
<keyword evidence="1" id="KW-0175">Coiled coil</keyword>
<sequence>MYEEFFGFNAKPFDLLPNPDLLFMSKTHGKALSYLRYGIQERAGFILLTGEVGAGKTTLIRELINRHLENVTLSKVFNTKADSQQLLTMINDDFSLETEGRSKATMIRDLNEFLIDEYAAGRRAVLIIDEAQNLNTELLEEMRMLSNLETDGGKLLQIILVGQPELRQTLDTPELLQLRQRIQIGCHIQPLNAEEVKEYVYYRMERAGNRDAVQFTDQALYLVHEQSRGIPRLINILCDYLLIDSFANQKNTVNEADVSDIVTELDFERQYWQSSAPSTSDERHQGAQPSKKPGTHASGKNPIGAKRLPPRAEKVLRQIRGVESRIEFLEKNLVRDSEKTNLENVERLERLERQVSRIEQQLEALFNMNASNFRGVGRETAPQPTPQQQTAPAPQKPAAPEPVTPADSAEEGDGDIPPRPRTGYQPQDRPPVRRGWAYRLLFGSD</sequence>
<dbReference type="Pfam" id="PF13401">
    <property type="entry name" value="AAA_22"/>
    <property type="match status" value="1"/>
</dbReference>
<keyword evidence="5" id="KW-1185">Reference proteome</keyword>
<dbReference type="AlphaFoldDB" id="A0A2C8F6Q8"/>
<dbReference type="Proteomes" id="UP000219215">
    <property type="component" value="Chromosome DPRO"/>
</dbReference>